<evidence type="ECO:0000256" key="1">
    <source>
        <dbReference type="SAM" id="Phobius"/>
    </source>
</evidence>
<sequence>MGFGPGLPGLQLVIGPGVGCGVGFGFGYGYGMGRGRGIAYQGNLQGRLPSEDEIATLIDKFAMNTKTLVEATYKMIHKGKGF</sequence>
<accession>A0AAV6HVL9</accession>
<dbReference type="Proteomes" id="UP000823749">
    <property type="component" value="Chromosome 12"/>
</dbReference>
<dbReference type="EMBL" id="JACTNZ010000012">
    <property type="protein sequence ID" value="KAG5520296.1"/>
    <property type="molecule type" value="Genomic_DNA"/>
</dbReference>
<feature type="transmembrane region" description="Helical" evidence="1">
    <location>
        <begin position="12"/>
        <end position="31"/>
    </location>
</feature>
<name>A0AAV6HVL9_9ERIC</name>
<dbReference type="AlphaFoldDB" id="A0AAV6HVL9"/>
<gene>
    <name evidence="2" type="ORF">RHGRI_033011</name>
</gene>
<reference evidence="2" key="1">
    <citation type="submission" date="2020-08" db="EMBL/GenBank/DDBJ databases">
        <title>Plant Genome Project.</title>
        <authorList>
            <person name="Zhang R.-G."/>
        </authorList>
    </citation>
    <scope>NUCLEOTIDE SEQUENCE</scope>
    <source>
        <strain evidence="2">WSP0</strain>
        <tissue evidence="2">Leaf</tissue>
    </source>
</reference>
<evidence type="ECO:0000313" key="3">
    <source>
        <dbReference type="Proteomes" id="UP000823749"/>
    </source>
</evidence>
<keyword evidence="1" id="KW-1133">Transmembrane helix</keyword>
<organism evidence="2 3">
    <name type="scientific">Rhododendron griersonianum</name>
    <dbReference type="NCBI Taxonomy" id="479676"/>
    <lineage>
        <taxon>Eukaryota</taxon>
        <taxon>Viridiplantae</taxon>
        <taxon>Streptophyta</taxon>
        <taxon>Embryophyta</taxon>
        <taxon>Tracheophyta</taxon>
        <taxon>Spermatophyta</taxon>
        <taxon>Magnoliopsida</taxon>
        <taxon>eudicotyledons</taxon>
        <taxon>Gunneridae</taxon>
        <taxon>Pentapetalae</taxon>
        <taxon>asterids</taxon>
        <taxon>Ericales</taxon>
        <taxon>Ericaceae</taxon>
        <taxon>Ericoideae</taxon>
        <taxon>Rhodoreae</taxon>
        <taxon>Rhododendron</taxon>
    </lineage>
</organism>
<comment type="caution">
    <text evidence="2">The sequence shown here is derived from an EMBL/GenBank/DDBJ whole genome shotgun (WGS) entry which is preliminary data.</text>
</comment>
<protein>
    <submittedName>
        <fullName evidence="2">Uncharacterized protein</fullName>
    </submittedName>
</protein>
<proteinExistence type="predicted"/>
<evidence type="ECO:0000313" key="2">
    <source>
        <dbReference type="EMBL" id="KAG5520296.1"/>
    </source>
</evidence>
<keyword evidence="3" id="KW-1185">Reference proteome</keyword>
<keyword evidence="1" id="KW-0472">Membrane</keyword>
<keyword evidence="1" id="KW-0812">Transmembrane</keyword>